<dbReference type="EMBL" id="LGTL01000003">
    <property type="protein sequence ID" value="KPA83871.1"/>
    <property type="molecule type" value="Genomic_DNA"/>
</dbReference>
<dbReference type="AlphaFoldDB" id="A0A0M9G7D6"/>
<name>A0A0M9G7D6_LEPPY</name>
<dbReference type="Proteomes" id="UP000037923">
    <property type="component" value="Unassembled WGS sequence"/>
</dbReference>
<evidence type="ECO:0000313" key="5">
    <source>
        <dbReference type="Proteomes" id="UP000037923"/>
    </source>
</evidence>
<sequence>MASSSPLLNACTTIFVTGLPTIANDADVRSLFSSYGRVTHVKINCLRGKPNGTAQVRFRSPVAELQPGTLVTLMDHTVNVRQLPNPIVKPVVLSVAEENLNSSTTPVQPAQAARSPPEDAASSTPLPAGGEGQPVPSAASCPKVDDRAVKEDPSHTASPFSSETQAESATPSTSVVRDESPELMYDKLPPLPDAFCASSSDDDS</sequence>
<dbReference type="GO" id="GO:0003723">
    <property type="term" value="F:RNA binding"/>
    <property type="evidence" value="ECO:0007669"/>
    <property type="project" value="UniProtKB-UniRule"/>
</dbReference>
<proteinExistence type="predicted"/>
<dbReference type="RefSeq" id="XP_015662309.1">
    <property type="nucleotide sequence ID" value="XM_015798831.1"/>
</dbReference>
<dbReference type="EMBL" id="LGTL01000003">
    <property type="protein sequence ID" value="KPA83870.1"/>
    <property type="molecule type" value="Genomic_DNA"/>
</dbReference>
<gene>
    <name evidence="4" type="ORF">ABB37_02061</name>
</gene>
<dbReference type="PROSITE" id="PS50102">
    <property type="entry name" value="RRM"/>
    <property type="match status" value="1"/>
</dbReference>
<dbReference type="Gene3D" id="3.30.70.330">
    <property type="match status" value="1"/>
</dbReference>
<dbReference type="OrthoDB" id="346839at2759"/>
<feature type="compositionally biased region" description="Polar residues" evidence="2">
    <location>
        <begin position="155"/>
        <end position="175"/>
    </location>
</feature>
<evidence type="ECO:0000256" key="1">
    <source>
        <dbReference type="PROSITE-ProRule" id="PRU00176"/>
    </source>
</evidence>
<dbReference type="RefSeq" id="XP_015662308.1">
    <property type="nucleotide sequence ID" value="XM_015798830.1"/>
</dbReference>
<dbReference type="InterPro" id="IPR012677">
    <property type="entry name" value="Nucleotide-bd_a/b_plait_sf"/>
</dbReference>
<dbReference type="CDD" id="cd00590">
    <property type="entry name" value="RRM_SF"/>
    <property type="match status" value="1"/>
</dbReference>
<protein>
    <recommendedName>
        <fullName evidence="3">RRM domain-containing protein</fullName>
    </recommendedName>
</protein>
<dbReference type="RefSeq" id="XP_015662310.1">
    <property type="nucleotide sequence ID" value="XM_015798832.1"/>
</dbReference>
<keyword evidence="5" id="KW-1185">Reference proteome</keyword>
<organism evidence="4 5">
    <name type="scientific">Leptomonas pyrrhocoris</name>
    <name type="common">Firebug parasite</name>
    <dbReference type="NCBI Taxonomy" id="157538"/>
    <lineage>
        <taxon>Eukaryota</taxon>
        <taxon>Discoba</taxon>
        <taxon>Euglenozoa</taxon>
        <taxon>Kinetoplastea</taxon>
        <taxon>Metakinetoplastina</taxon>
        <taxon>Trypanosomatida</taxon>
        <taxon>Trypanosomatidae</taxon>
        <taxon>Leishmaniinae</taxon>
        <taxon>Leptomonas</taxon>
    </lineage>
</organism>
<dbReference type="SUPFAM" id="SSF54928">
    <property type="entry name" value="RNA-binding domain, RBD"/>
    <property type="match status" value="1"/>
</dbReference>
<dbReference type="SMART" id="SM00360">
    <property type="entry name" value="RRM"/>
    <property type="match status" value="1"/>
</dbReference>
<evidence type="ECO:0000259" key="3">
    <source>
        <dbReference type="PROSITE" id="PS50102"/>
    </source>
</evidence>
<dbReference type="Pfam" id="PF00076">
    <property type="entry name" value="RRM_1"/>
    <property type="match status" value="1"/>
</dbReference>
<comment type="caution">
    <text evidence="4">The sequence shown here is derived from an EMBL/GenBank/DDBJ whole genome shotgun (WGS) entry which is preliminary data.</text>
</comment>
<dbReference type="GeneID" id="26902356"/>
<evidence type="ECO:0000313" key="4">
    <source>
        <dbReference type="EMBL" id="KPA83869.1"/>
    </source>
</evidence>
<feature type="compositionally biased region" description="Basic and acidic residues" evidence="2">
    <location>
        <begin position="143"/>
        <end position="154"/>
    </location>
</feature>
<feature type="region of interest" description="Disordered" evidence="2">
    <location>
        <begin position="100"/>
        <end position="204"/>
    </location>
</feature>
<dbReference type="InterPro" id="IPR000504">
    <property type="entry name" value="RRM_dom"/>
</dbReference>
<evidence type="ECO:0000256" key="2">
    <source>
        <dbReference type="SAM" id="MobiDB-lite"/>
    </source>
</evidence>
<accession>A0A0M9G7D6</accession>
<dbReference type="EMBL" id="LGTL01000003">
    <property type="protein sequence ID" value="KPA83869.1"/>
    <property type="molecule type" value="Genomic_DNA"/>
</dbReference>
<keyword evidence="1" id="KW-0694">RNA-binding</keyword>
<reference evidence="4 5" key="1">
    <citation type="submission" date="2015-07" db="EMBL/GenBank/DDBJ databases">
        <title>High-quality genome of monoxenous trypanosomatid Leptomonas pyrrhocoris.</title>
        <authorList>
            <person name="Flegontov P."/>
            <person name="Butenko A."/>
            <person name="Firsov S."/>
            <person name="Vlcek C."/>
            <person name="Logacheva M.D."/>
            <person name="Field M."/>
            <person name="Filatov D."/>
            <person name="Flegontova O."/>
            <person name="Gerasimov E."/>
            <person name="Jackson A.P."/>
            <person name="Kelly S."/>
            <person name="Opperdoes F."/>
            <person name="O'Reilly A."/>
            <person name="Votypka J."/>
            <person name="Yurchenko V."/>
            <person name="Lukes J."/>
        </authorList>
    </citation>
    <scope>NUCLEOTIDE SEQUENCE [LARGE SCALE GENOMIC DNA]</scope>
    <source>
        <strain evidence="4">H10</strain>
    </source>
</reference>
<feature type="domain" description="RRM" evidence="3">
    <location>
        <begin position="12"/>
        <end position="85"/>
    </location>
</feature>
<dbReference type="OMA" id="PKACKSI"/>
<dbReference type="InterPro" id="IPR035979">
    <property type="entry name" value="RBD_domain_sf"/>
</dbReference>
<dbReference type="VEuPathDB" id="TriTrypDB:LpyrH10_03_2120"/>